<reference evidence="16" key="1">
    <citation type="thesis" date="2020" institute="ProQuest LLC" country="789 East Eisenhower Parkway, Ann Arbor, MI, USA">
        <title>Comparative Genomics and Chromosome Evolution.</title>
        <authorList>
            <person name="Mudd A.B."/>
        </authorList>
    </citation>
    <scope>NUCLEOTIDE SEQUENCE</scope>
    <source>
        <strain evidence="16">237g6f4</strain>
        <tissue evidence="16">Blood</tissue>
    </source>
</reference>
<dbReference type="InterPro" id="IPR017452">
    <property type="entry name" value="GPCR_Rhodpsn_7TM"/>
</dbReference>
<feature type="transmembrane region" description="Helical" evidence="14">
    <location>
        <begin position="103"/>
        <end position="121"/>
    </location>
</feature>
<evidence type="ECO:0000259" key="15">
    <source>
        <dbReference type="PROSITE" id="PS50262"/>
    </source>
</evidence>
<dbReference type="GO" id="GO:0005886">
    <property type="term" value="C:plasma membrane"/>
    <property type="evidence" value="ECO:0007669"/>
    <property type="project" value="UniProtKB-SubCell"/>
</dbReference>
<evidence type="ECO:0000256" key="11">
    <source>
        <dbReference type="ARBA" id="ARBA00023180"/>
    </source>
</evidence>
<evidence type="ECO:0000256" key="9">
    <source>
        <dbReference type="ARBA" id="ARBA00023157"/>
    </source>
</evidence>
<comment type="similarity">
    <text evidence="13">Belongs to the G-protein coupled receptor 1 family.</text>
</comment>
<evidence type="ECO:0000256" key="12">
    <source>
        <dbReference type="ARBA" id="ARBA00023224"/>
    </source>
</evidence>
<keyword evidence="11" id="KW-0325">Glycoprotein</keyword>
<keyword evidence="9" id="KW-1015">Disulfide bond</keyword>
<evidence type="ECO:0000313" key="16">
    <source>
        <dbReference type="EMBL" id="KAG8573901.1"/>
    </source>
</evidence>
<dbReference type="InterPro" id="IPR000725">
    <property type="entry name" value="Olfact_rcpt"/>
</dbReference>
<feature type="domain" description="G-protein coupled receptors family 1 profile" evidence="15">
    <location>
        <begin position="42"/>
        <end position="291"/>
    </location>
</feature>
<feature type="non-terminal residue" evidence="16">
    <location>
        <position position="1"/>
    </location>
</feature>
<evidence type="ECO:0000256" key="6">
    <source>
        <dbReference type="ARBA" id="ARBA00022989"/>
    </source>
</evidence>
<dbReference type="SUPFAM" id="SSF81321">
    <property type="entry name" value="Family A G protein-coupled receptor-like"/>
    <property type="match status" value="1"/>
</dbReference>
<accession>A0AAV7BN16</accession>
<dbReference type="Pfam" id="PF13853">
    <property type="entry name" value="7tm_4"/>
    <property type="match status" value="1"/>
</dbReference>
<dbReference type="PANTHER" id="PTHR24242">
    <property type="entry name" value="G-PROTEIN COUPLED RECEPTOR"/>
    <property type="match status" value="1"/>
</dbReference>
<evidence type="ECO:0000256" key="3">
    <source>
        <dbReference type="ARBA" id="ARBA00022606"/>
    </source>
</evidence>
<dbReference type="PROSITE" id="PS50262">
    <property type="entry name" value="G_PROTEIN_RECEP_F1_2"/>
    <property type="match status" value="1"/>
</dbReference>
<dbReference type="PRINTS" id="PR00237">
    <property type="entry name" value="GPCRRHODOPSN"/>
</dbReference>
<feature type="transmembrane region" description="Helical" evidence="14">
    <location>
        <begin position="276"/>
        <end position="293"/>
    </location>
</feature>
<dbReference type="AlphaFoldDB" id="A0AAV7BN16"/>
<evidence type="ECO:0000313" key="17">
    <source>
        <dbReference type="Proteomes" id="UP000824782"/>
    </source>
</evidence>
<dbReference type="InterPro" id="IPR000276">
    <property type="entry name" value="GPCR_Rhodpsn"/>
</dbReference>
<dbReference type="EMBL" id="WNYA01000004">
    <property type="protein sequence ID" value="KAG8573901.1"/>
    <property type="molecule type" value="Genomic_DNA"/>
</dbReference>
<evidence type="ECO:0000256" key="13">
    <source>
        <dbReference type="RuleBase" id="RU000688"/>
    </source>
</evidence>
<keyword evidence="10 13" id="KW-0675">Receptor</keyword>
<evidence type="ECO:0000256" key="7">
    <source>
        <dbReference type="ARBA" id="ARBA00023040"/>
    </source>
</evidence>
<keyword evidence="6 14" id="KW-1133">Transmembrane helix</keyword>
<comment type="caution">
    <text evidence="16">The sequence shown here is derived from an EMBL/GenBank/DDBJ whole genome shotgun (WGS) entry which is preliminary data.</text>
</comment>
<keyword evidence="7 13" id="KW-0297">G-protein coupled receptor</keyword>
<keyword evidence="2 14" id="KW-1003">Cell membrane</keyword>
<evidence type="ECO:0000256" key="8">
    <source>
        <dbReference type="ARBA" id="ARBA00023136"/>
    </source>
</evidence>
<keyword evidence="4 13" id="KW-0812">Transmembrane</keyword>
<evidence type="ECO:0000256" key="1">
    <source>
        <dbReference type="ARBA" id="ARBA00004651"/>
    </source>
</evidence>
<evidence type="ECO:0000256" key="14">
    <source>
        <dbReference type="RuleBase" id="RU363047"/>
    </source>
</evidence>
<dbReference type="PANTHER" id="PTHR24242:SF253">
    <property type="entry name" value="OLFACTORY RECEPTOR-RELATED"/>
    <property type="match status" value="1"/>
</dbReference>
<protein>
    <recommendedName>
        <fullName evidence="14">Olfactory receptor</fullName>
    </recommendedName>
</protein>
<dbReference type="FunFam" id="1.20.1070.10:FF:000010">
    <property type="entry name" value="Olfactory receptor"/>
    <property type="match status" value="1"/>
</dbReference>
<sequence>DGPESNTSEISSVILLGFSNIGSFRWILFIHFLVIYCGTICGNLLIIVLVSTSQNLHSPMYFFISHLSTCDIMLTTDIVPNALYCLLEEVGIMCFTCCLAQHYFFSVALCFECLLLAVMSLDRYLAICSPLRYTSIMKMEFCRYLVFMSWSLSLLLVWVLTVSIYLLDFCRPNVIDHFFCDLSPLLHLSCSDTSIVQQEATLLTVPLVFLPFIFITYTYICIISSILRIRSLTQRQKAFSTCSSHLTVVSIFYGTLSSTYVLPTNGQIVKVSKSLSLLYTVGTPLLNPIIYSLRNKDIKQAFTKIIDKLFL</sequence>
<proteinExistence type="inferred from homology"/>
<comment type="subcellular location">
    <subcellularLocation>
        <location evidence="1 14">Cell membrane</location>
        <topology evidence="1 14">Multi-pass membrane protein</topology>
    </subcellularLocation>
</comment>
<feature type="transmembrane region" description="Helical" evidence="14">
    <location>
        <begin position="207"/>
        <end position="226"/>
    </location>
</feature>
<feature type="transmembrane region" description="Helical" evidence="14">
    <location>
        <begin position="141"/>
        <end position="167"/>
    </location>
</feature>
<feature type="transmembrane region" description="Helical" evidence="14">
    <location>
        <begin position="61"/>
        <end position="83"/>
    </location>
</feature>
<feature type="transmembrane region" description="Helical" evidence="14">
    <location>
        <begin position="238"/>
        <end position="256"/>
    </location>
</feature>
<dbReference type="InterPro" id="IPR050939">
    <property type="entry name" value="Olfactory_GPCR1"/>
</dbReference>
<evidence type="ECO:0000256" key="5">
    <source>
        <dbReference type="ARBA" id="ARBA00022725"/>
    </source>
</evidence>
<organism evidence="16 17">
    <name type="scientific">Engystomops pustulosus</name>
    <name type="common">Tungara frog</name>
    <name type="synonym">Physalaemus pustulosus</name>
    <dbReference type="NCBI Taxonomy" id="76066"/>
    <lineage>
        <taxon>Eukaryota</taxon>
        <taxon>Metazoa</taxon>
        <taxon>Chordata</taxon>
        <taxon>Craniata</taxon>
        <taxon>Vertebrata</taxon>
        <taxon>Euteleostomi</taxon>
        <taxon>Amphibia</taxon>
        <taxon>Batrachia</taxon>
        <taxon>Anura</taxon>
        <taxon>Neobatrachia</taxon>
        <taxon>Hyloidea</taxon>
        <taxon>Leptodactylidae</taxon>
        <taxon>Leiuperinae</taxon>
        <taxon>Engystomops</taxon>
    </lineage>
</organism>
<dbReference type="Proteomes" id="UP000824782">
    <property type="component" value="Unassembled WGS sequence"/>
</dbReference>
<evidence type="ECO:0000256" key="4">
    <source>
        <dbReference type="ARBA" id="ARBA00022692"/>
    </source>
</evidence>
<keyword evidence="5 14" id="KW-0552">Olfaction</keyword>
<evidence type="ECO:0000256" key="10">
    <source>
        <dbReference type="ARBA" id="ARBA00023170"/>
    </source>
</evidence>
<keyword evidence="8 14" id="KW-0472">Membrane</keyword>
<gene>
    <name evidence="16" type="ORF">GDO81_008924</name>
</gene>
<dbReference type="PROSITE" id="PS00237">
    <property type="entry name" value="G_PROTEIN_RECEP_F1_1"/>
    <property type="match status" value="1"/>
</dbReference>
<dbReference type="GO" id="GO:0004984">
    <property type="term" value="F:olfactory receptor activity"/>
    <property type="evidence" value="ECO:0007669"/>
    <property type="project" value="InterPro"/>
</dbReference>
<keyword evidence="17" id="KW-1185">Reference proteome</keyword>
<evidence type="ECO:0000256" key="2">
    <source>
        <dbReference type="ARBA" id="ARBA00022475"/>
    </source>
</evidence>
<dbReference type="PRINTS" id="PR00245">
    <property type="entry name" value="OLFACTORYR"/>
</dbReference>
<dbReference type="Gene3D" id="1.20.1070.10">
    <property type="entry name" value="Rhodopsin 7-helix transmembrane proteins"/>
    <property type="match status" value="1"/>
</dbReference>
<dbReference type="GO" id="GO:0004930">
    <property type="term" value="F:G protein-coupled receptor activity"/>
    <property type="evidence" value="ECO:0007669"/>
    <property type="project" value="UniProtKB-KW"/>
</dbReference>
<feature type="transmembrane region" description="Helical" evidence="14">
    <location>
        <begin position="26"/>
        <end position="49"/>
    </location>
</feature>
<keyword evidence="3 14" id="KW-0716">Sensory transduction</keyword>
<keyword evidence="12 13" id="KW-0807">Transducer</keyword>
<name>A0AAV7BN16_ENGPU</name>